<dbReference type="InterPro" id="IPR008109">
    <property type="entry name" value="P2Y13_rcpt"/>
</dbReference>
<feature type="transmembrane region" description="Helical" evidence="11">
    <location>
        <begin position="65"/>
        <end position="85"/>
    </location>
</feature>
<evidence type="ECO:0000256" key="6">
    <source>
        <dbReference type="ARBA" id="ARBA00023136"/>
    </source>
</evidence>
<sequence length="557" mass="63765">MDLTENPESLYNSTKLTEVDSVCIRDNVAHRVVFPVLYTILFIVGISLNSLAAWVFFQIPSKSNFIIYLKNIVVADLLMTLMFPFKILHDSKLGPEYLKIIVCQVTSVVFYFTMYINIILFGLISIDRYQKTVSPFKNAKTLGLQYVRMHEKVIRRLCGLVVQISAQLLTHCVTPRTSHLTSLCSVFRCISYRTLTKIDFFYNIYLNENNLILYDRHILKMNSSNLNISNELPLPSGKCIRDTSITQVVFPCLYTLLFTVGLTLNCLAAWIFFRIPNSTTFVIYLKNVVVADLLMTATMAIKTISDSGLGSWKLKVFVCRYSAVVFYMTMYINIILLGLISLDRCLKIAKPFGRAFIQNTTFGKVLTVLIWALMFFITGLPNMILTNKTPSASVKKCSSLKGPLGLKWHEAVNYLCQIIFWTVLALIAICYTFISKKVYESYKNSRRNDKTTTRKTKARVFIVVAVFFICFGPFHFMRVPYTLSQTGTLSDCRAQNMLYVAKESTMWLSATNTCLDPLIYIFLCKVFRKILFNTLRFKPNTVQTNETQTNAEENAMQ</sequence>
<feature type="transmembrane region" description="Helical" evidence="11">
    <location>
        <begin position="97"/>
        <end position="124"/>
    </location>
</feature>
<reference evidence="13" key="1">
    <citation type="journal article" date="2021" name="Cell">
        <title>Tracing the genetic footprints of vertebrate landing in non-teleost ray-finned fishes.</title>
        <authorList>
            <person name="Bi X."/>
            <person name="Wang K."/>
            <person name="Yang L."/>
            <person name="Pan H."/>
            <person name="Jiang H."/>
            <person name="Wei Q."/>
            <person name="Fang M."/>
            <person name="Yu H."/>
            <person name="Zhu C."/>
            <person name="Cai Y."/>
            <person name="He Y."/>
            <person name="Gan X."/>
            <person name="Zeng H."/>
            <person name="Yu D."/>
            <person name="Zhu Y."/>
            <person name="Jiang H."/>
            <person name="Qiu Q."/>
            <person name="Yang H."/>
            <person name="Zhang Y.E."/>
            <person name="Wang W."/>
            <person name="Zhu M."/>
            <person name="He S."/>
            <person name="Zhang G."/>
        </authorList>
    </citation>
    <scope>NUCLEOTIDE SEQUENCE</scope>
    <source>
        <strain evidence="13">Pddl_001</strain>
    </source>
</reference>
<keyword evidence="8 10" id="KW-0675">Receptor</keyword>
<comment type="caution">
    <text evidence="13">The sequence shown here is derived from an EMBL/GenBank/DDBJ whole genome shotgun (WGS) entry which is preliminary data.</text>
</comment>
<feature type="non-terminal residue" evidence="13">
    <location>
        <position position="557"/>
    </location>
</feature>
<feature type="domain" description="G-protein coupled receptors family 1 profile" evidence="12">
    <location>
        <begin position="48"/>
        <end position="137"/>
    </location>
</feature>
<dbReference type="PANTHER" id="PTHR24233:SF10">
    <property type="entry name" value="P2Y PURINOCEPTOR 13"/>
    <property type="match status" value="1"/>
</dbReference>
<feature type="domain" description="G-protein coupled receptors family 1 profile" evidence="12">
    <location>
        <begin position="264"/>
        <end position="520"/>
    </location>
</feature>
<evidence type="ECO:0000256" key="3">
    <source>
        <dbReference type="ARBA" id="ARBA00022692"/>
    </source>
</evidence>
<dbReference type="PRINTS" id="PR01735">
    <property type="entry name" value="P2Y13PRNCPTR"/>
</dbReference>
<accession>A0ABS2YFG1</accession>
<dbReference type="Proteomes" id="UP001166093">
    <property type="component" value="Unassembled WGS sequence"/>
</dbReference>
<keyword evidence="4 11" id="KW-1133">Transmembrane helix</keyword>
<evidence type="ECO:0000256" key="10">
    <source>
        <dbReference type="RuleBase" id="RU000688"/>
    </source>
</evidence>
<evidence type="ECO:0000256" key="9">
    <source>
        <dbReference type="ARBA" id="ARBA00023224"/>
    </source>
</evidence>
<feature type="transmembrane region" description="Helical" evidence="11">
    <location>
        <begin position="456"/>
        <end position="476"/>
    </location>
</feature>
<dbReference type="InterPro" id="IPR017452">
    <property type="entry name" value="GPCR_Rhodpsn_7TM"/>
</dbReference>
<name>A0ABS2YFG1_POLSP</name>
<dbReference type="Pfam" id="PF00001">
    <property type="entry name" value="7tm_1"/>
    <property type="match status" value="2"/>
</dbReference>
<proteinExistence type="inferred from homology"/>
<protein>
    <submittedName>
        <fullName evidence="13">P2Y13 protein</fullName>
    </submittedName>
</protein>
<dbReference type="InterPro" id="IPR000276">
    <property type="entry name" value="GPCR_Rhodpsn"/>
</dbReference>
<dbReference type="PROSITE" id="PS00237">
    <property type="entry name" value="G_PROTEIN_RECEP_F1_1"/>
    <property type="match status" value="1"/>
</dbReference>
<comment type="similarity">
    <text evidence="10">Belongs to the G-protein coupled receptor 1 family.</text>
</comment>
<evidence type="ECO:0000256" key="11">
    <source>
        <dbReference type="SAM" id="Phobius"/>
    </source>
</evidence>
<keyword evidence="3 10" id="KW-0812">Transmembrane</keyword>
<dbReference type="EMBL" id="JAAWVQ010144369">
    <property type="protein sequence ID" value="MBN3285194.1"/>
    <property type="molecule type" value="Genomic_DNA"/>
</dbReference>
<evidence type="ECO:0000256" key="1">
    <source>
        <dbReference type="ARBA" id="ARBA00004651"/>
    </source>
</evidence>
<feature type="non-terminal residue" evidence="13">
    <location>
        <position position="1"/>
    </location>
</feature>
<gene>
    <name evidence="13" type="primary">P2ry13</name>
    <name evidence="13" type="ORF">GTO93_0004517</name>
</gene>
<dbReference type="SUPFAM" id="SSF81321">
    <property type="entry name" value="Family A G protein-coupled receptor-like"/>
    <property type="match status" value="2"/>
</dbReference>
<evidence type="ECO:0000256" key="8">
    <source>
        <dbReference type="ARBA" id="ARBA00023170"/>
    </source>
</evidence>
<evidence type="ECO:0000256" key="5">
    <source>
        <dbReference type="ARBA" id="ARBA00023040"/>
    </source>
</evidence>
<dbReference type="PRINTS" id="PR00237">
    <property type="entry name" value="GPCRRHODOPSN"/>
</dbReference>
<organism evidence="13 14">
    <name type="scientific">Polyodon spathula</name>
    <name type="common">North American paddlefish</name>
    <name type="synonym">Squalus spathula</name>
    <dbReference type="NCBI Taxonomy" id="7913"/>
    <lineage>
        <taxon>Eukaryota</taxon>
        <taxon>Metazoa</taxon>
        <taxon>Chordata</taxon>
        <taxon>Craniata</taxon>
        <taxon>Vertebrata</taxon>
        <taxon>Euteleostomi</taxon>
        <taxon>Actinopterygii</taxon>
        <taxon>Chondrostei</taxon>
        <taxon>Acipenseriformes</taxon>
        <taxon>Polyodontidae</taxon>
        <taxon>Polyodon</taxon>
    </lineage>
</organism>
<keyword evidence="5 10" id="KW-0297">G-protein coupled receptor</keyword>
<keyword evidence="7" id="KW-1015">Disulfide bond</keyword>
<dbReference type="PROSITE" id="PS50262">
    <property type="entry name" value="G_PROTEIN_RECEP_F1_2"/>
    <property type="match status" value="2"/>
</dbReference>
<evidence type="ECO:0000256" key="7">
    <source>
        <dbReference type="ARBA" id="ARBA00023157"/>
    </source>
</evidence>
<keyword evidence="6 11" id="KW-0472">Membrane</keyword>
<keyword evidence="9 10" id="KW-0807">Transducer</keyword>
<keyword evidence="14" id="KW-1185">Reference proteome</keyword>
<dbReference type="Gene3D" id="1.20.1070.10">
    <property type="entry name" value="Rhodopsin 7-helix transmembrane proteins"/>
    <property type="match status" value="2"/>
</dbReference>
<comment type="subcellular location">
    <subcellularLocation>
        <location evidence="1">Cell membrane</location>
        <topology evidence="1">Multi-pass membrane protein</topology>
    </subcellularLocation>
</comment>
<feature type="transmembrane region" description="Helical" evidence="11">
    <location>
        <begin position="362"/>
        <end position="384"/>
    </location>
</feature>
<feature type="transmembrane region" description="Helical" evidence="11">
    <location>
        <begin position="321"/>
        <end position="342"/>
    </location>
</feature>
<evidence type="ECO:0000313" key="14">
    <source>
        <dbReference type="Proteomes" id="UP001166093"/>
    </source>
</evidence>
<evidence type="ECO:0000256" key="4">
    <source>
        <dbReference type="ARBA" id="ARBA00022989"/>
    </source>
</evidence>
<evidence type="ECO:0000256" key="2">
    <source>
        <dbReference type="ARBA" id="ARBA00022475"/>
    </source>
</evidence>
<evidence type="ECO:0000313" key="13">
    <source>
        <dbReference type="EMBL" id="MBN3285194.1"/>
    </source>
</evidence>
<feature type="transmembrane region" description="Helical" evidence="11">
    <location>
        <begin position="248"/>
        <end position="273"/>
    </location>
</feature>
<feature type="transmembrane region" description="Helical" evidence="11">
    <location>
        <begin position="506"/>
        <end position="527"/>
    </location>
</feature>
<dbReference type="PANTHER" id="PTHR24233">
    <property type="entry name" value="P2Y PURINOCEPTOR-RELATED G-PROTEIN COUPLED RECEPTOR"/>
    <property type="match status" value="1"/>
</dbReference>
<feature type="transmembrane region" description="Helical" evidence="11">
    <location>
        <begin position="411"/>
        <end position="435"/>
    </location>
</feature>
<evidence type="ECO:0000259" key="12">
    <source>
        <dbReference type="PROSITE" id="PS50262"/>
    </source>
</evidence>
<keyword evidence="2" id="KW-1003">Cell membrane</keyword>
<feature type="transmembrane region" description="Helical" evidence="11">
    <location>
        <begin position="36"/>
        <end position="59"/>
    </location>
</feature>